<dbReference type="SMART" id="SM01217">
    <property type="entry name" value="Fn3_like"/>
    <property type="match status" value="1"/>
</dbReference>
<evidence type="ECO:0000256" key="3">
    <source>
        <dbReference type="ARBA" id="ARBA00022801"/>
    </source>
</evidence>
<evidence type="ECO:0000256" key="2">
    <source>
        <dbReference type="ARBA" id="ARBA00022729"/>
    </source>
</evidence>
<reference evidence="6 7" key="1">
    <citation type="submission" date="2023-05" db="EMBL/GenBank/DDBJ databases">
        <title>Genome sequence of Pinibacter sp. MAH-24.</title>
        <authorList>
            <person name="Huq M.A."/>
        </authorList>
    </citation>
    <scope>NUCLEOTIDE SEQUENCE [LARGE SCALE GENOMIC DNA]</scope>
    <source>
        <strain evidence="6 7">MAH-24</strain>
    </source>
</reference>
<evidence type="ECO:0000313" key="7">
    <source>
        <dbReference type="Proteomes" id="UP001226434"/>
    </source>
</evidence>
<dbReference type="Pfam" id="PF01915">
    <property type="entry name" value="Glyco_hydro_3_C"/>
    <property type="match status" value="1"/>
</dbReference>
<dbReference type="SUPFAM" id="SSF51445">
    <property type="entry name" value="(Trans)glycosidases"/>
    <property type="match status" value="1"/>
</dbReference>
<dbReference type="Pfam" id="PF14310">
    <property type="entry name" value="Fn3-like"/>
    <property type="match status" value="1"/>
</dbReference>
<dbReference type="InterPro" id="IPR036962">
    <property type="entry name" value="Glyco_hydro_3_N_sf"/>
</dbReference>
<dbReference type="PRINTS" id="PR00133">
    <property type="entry name" value="GLHYDRLASE3"/>
</dbReference>
<dbReference type="GO" id="GO:0016787">
    <property type="term" value="F:hydrolase activity"/>
    <property type="evidence" value="ECO:0007669"/>
    <property type="project" value="UniProtKB-KW"/>
</dbReference>
<keyword evidence="7" id="KW-1185">Reference proteome</keyword>
<dbReference type="PANTHER" id="PTHR42721:SF3">
    <property type="entry name" value="BETA-D-XYLOSIDASE 5-RELATED"/>
    <property type="match status" value="1"/>
</dbReference>
<feature type="chain" id="PRO_5046743914" evidence="4">
    <location>
        <begin position="21"/>
        <end position="737"/>
    </location>
</feature>
<keyword evidence="3 6" id="KW-0378">Hydrolase</keyword>
<dbReference type="Pfam" id="PF00933">
    <property type="entry name" value="Glyco_hydro_3"/>
    <property type="match status" value="1"/>
</dbReference>
<evidence type="ECO:0000256" key="4">
    <source>
        <dbReference type="SAM" id="SignalP"/>
    </source>
</evidence>
<dbReference type="Proteomes" id="UP001226434">
    <property type="component" value="Unassembled WGS sequence"/>
</dbReference>
<dbReference type="PANTHER" id="PTHR42721">
    <property type="entry name" value="SUGAR HYDROLASE-RELATED"/>
    <property type="match status" value="1"/>
</dbReference>
<gene>
    <name evidence="6" type="ORF">QJ048_06470</name>
</gene>
<dbReference type="RefSeq" id="WP_282333522.1">
    <property type="nucleotide sequence ID" value="NZ_JASBRG010000003.1"/>
</dbReference>
<evidence type="ECO:0000259" key="5">
    <source>
        <dbReference type="SMART" id="SM01217"/>
    </source>
</evidence>
<evidence type="ECO:0000313" key="6">
    <source>
        <dbReference type="EMBL" id="MDI3319409.1"/>
    </source>
</evidence>
<dbReference type="InterPro" id="IPR002772">
    <property type="entry name" value="Glyco_hydro_3_C"/>
</dbReference>
<organism evidence="6 7">
    <name type="scientific">Pinibacter soli</name>
    <dbReference type="NCBI Taxonomy" id="3044211"/>
    <lineage>
        <taxon>Bacteria</taxon>
        <taxon>Pseudomonadati</taxon>
        <taxon>Bacteroidota</taxon>
        <taxon>Chitinophagia</taxon>
        <taxon>Chitinophagales</taxon>
        <taxon>Chitinophagaceae</taxon>
        <taxon>Pinibacter</taxon>
    </lineage>
</organism>
<dbReference type="Gene3D" id="3.40.50.1700">
    <property type="entry name" value="Glycoside hydrolase family 3 C-terminal domain"/>
    <property type="match status" value="1"/>
</dbReference>
<dbReference type="InterPro" id="IPR026891">
    <property type="entry name" value="Fn3-like"/>
</dbReference>
<dbReference type="InterPro" id="IPR001764">
    <property type="entry name" value="Glyco_hydro_3_N"/>
</dbReference>
<comment type="caution">
    <text evidence="6">The sequence shown here is derived from an EMBL/GenBank/DDBJ whole genome shotgun (WGS) entry which is preliminary data.</text>
</comment>
<dbReference type="SUPFAM" id="SSF52279">
    <property type="entry name" value="Beta-D-glucan exohydrolase, C-terminal domain"/>
    <property type="match status" value="1"/>
</dbReference>
<name>A0ABT6RBV6_9BACT</name>
<dbReference type="InterPro" id="IPR013783">
    <property type="entry name" value="Ig-like_fold"/>
</dbReference>
<comment type="similarity">
    <text evidence="1">Belongs to the glycosyl hydrolase 3 family.</text>
</comment>
<sequence length="737" mass="80629">MFHKQLLAASVSLMMLSAKAQTPVYKNTSYSFEERAKDLVKRMTLEEKVSQMMNKSAAIDRLDVPAYNWWNEGLHGVGRSGMHVTVFPQAIGLAATFDKQAMYKTADIISTEARAVHHAYERKGSRDIYQGLTFWTPNINIFRDPRWGRGQETYGEDPYLTAQMGIQLVKGFQGNDPKYLKITACAKHFAIHSGPENSRHSFNVAVSNYDLADTYLPAFHDLVVDGKVASVMCAYNAFGGQPCCGNDLLMTNILYNQWKFHGYVTSDCGAIDDFFKGHKTSTDATSAAADAVIHGTDVECGHTYTTLVNAVKQGLVAESKVNESVQHLFEIRFRLGLFDPASMVKYSSIPESVLESAPHKAQALQMARESIVLLKNANNLLPLSKSIRKIAVLGPNANDSISVLGNYNGFPTKTTTVLQGIKDKLGKNVELTYERGTDFVTNKDNVDFAAIANRVKDADVIVFVGGITPSLEGEEMPVKIEGFDGGDRTSIDLPHVQTAFLKALNATGKPIVFVMMTGSALATPWEAGNIPAIVNAWYGGQATGEAVADVLFGDYNPAGRLPVTFYKSTDQLPSFTDYSMNNRTYRYFSGEPLYGFGYGLSYTTFAYSNFGVPSSVVTGKPVTVSVDVQNTGKVDGDEVVELYVKHGTGVKAPIHALEGFERIHFKAGEKKTVKFTLTARQLSVVDDNGVRLQVPEKLQLFVGGQQPTAAALSSKKVINKTVEVKGNQIVIEDLGLH</sequence>
<protein>
    <submittedName>
        <fullName evidence="6">Glycoside hydrolase family 3 C-terminal domain-containing protein</fullName>
    </submittedName>
</protein>
<feature type="signal peptide" evidence="4">
    <location>
        <begin position="1"/>
        <end position="20"/>
    </location>
</feature>
<dbReference type="InterPro" id="IPR017853">
    <property type="entry name" value="GH"/>
</dbReference>
<dbReference type="Gene3D" id="2.60.40.10">
    <property type="entry name" value="Immunoglobulins"/>
    <property type="match status" value="1"/>
</dbReference>
<dbReference type="EMBL" id="JASBRG010000003">
    <property type="protein sequence ID" value="MDI3319409.1"/>
    <property type="molecule type" value="Genomic_DNA"/>
</dbReference>
<accession>A0ABT6RBV6</accession>
<dbReference type="InterPro" id="IPR044993">
    <property type="entry name" value="BXL"/>
</dbReference>
<proteinExistence type="inferred from homology"/>
<dbReference type="InterPro" id="IPR036881">
    <property type="entry name" value="Glyco_hydro_3_C_sf"/>
</dbReference>
<evidence type="ECO:0000256" key="1">
    <source>
        <dbReference type="ARBA" id="ARBA00005336"/>
    </source>
</evidence>
<feature type="domain" description="Fibronectin type III-like" evidence="5">
    <location>
        <begin position="638"/>
        <end position="706"/>
    </location>
</feature>
<dbReference type="Gene3D" id="3.20.20.300">
    <property type="entry name" value="Glycoside hydrolase, family 3, N-terminal domain"/>
    <property type="match status" value="1"/>
</dbReference>
<keyword evidence="2 4" id="KW-0732">Signal</keyword>